<evidence type="ECO:0000256" key="2">
    <source>
        <dbReference type="ARBA" id="ARBA00022598"/>
    </source>
</evidence>
<dbReference type="EMBL" id="KN716922">
    <property type="protein sequence ID" value="KJH41045.1"/>
    <property type="molecule type" value="Genomic_DNA"/>
</dbReference>
<name>A0A0D8X8Y2_DICVI</name>
<dbReference type="Pfam" id="PF03133">
    <property type="entry name" value="TTL"/>
    <property type="match status" value="1"/>
</dbReference>
<evidence type="ECO:0000256" key="3">
    <source>
        <dbReference type="ARBA" id="ARBA00022741"/>
    </source>
</evidence>
<dbReference type="Proteomes" id="UP000053766">
    <property type="component" value="Unassembled WGS sequence"/>
</dbReference>
<dbReference type="GO" id="GO:0019098">
    <property type="term" value="P:reproductive behavior"/>
    <property type="evidence" value="ECO:0007669"/>
    <property type="project" value="UniProtKB-ARBA"/>
</dbReference>
<evidence type="ECO:0000256" key="1">
    <source>
        <dbReference type="ARBA" id="ARBA00006820"/>
    </source>
</evidence>
<dbReference type="GO" id="GO:0005524">
    <property type="term" value="F:ATP binding"/>
    <property type="evidence" value="ECO:0007669"/>
    <property type="project" value="UniProtKB-KW"/>
</dbReference>
<comment type="similarity">
    <text evidence="1">Belongs to the tubulin--tyrosine ligase family.</text>
</comment>
<accession>A0A0D8X8Y2</accession>
<dbReference type="PROSITE" id="PS51221">
    <property type="entry name" value="TTL"/>
    <property type="match status" value="1"/>
</dbReference>
<dbReference type="Gene3D" id="3.30.470.20">
    <property type="entry name" value="ATP-grasp fold, B domain"/>
    <property type="match status" value="1"/>
</dbReference>
<dbReference type="AlphaFoldDB" id="A0A0D8X8Y2"/>
<dbReference type="GO" id="GO:0070740">
    <property type="term" value="F:tubulin-glutamic acid ligase activity"/>
    <property type="evidence" value="ECO:0007669"/>
    <property type="project" value="TreeGrafter"/>
</dbReference>
<protein>
    <submittedName>
        <fullName evidence="5">Tubulin-tyrosine ligase family protein</fullName>
    </submittedName>
</protein>
<dbReference type="PANTHER" id="PTHR12241">
    <property type="entry name" value="TUBULIN POLYGLUTAMYLASE"/>
    <property type="match status" value="1"/>
</dbReference>
<keyword evidence="6" id="KW-1185">Reference proteome</keyword>
<reference evidence="5 6" key="1">
    <citation type="submission" date="2013-11" db="EMBL/GenBank/DDBJ databases">
        <title>Draft genome of the bovine lungworm Dictyocaulus viviparus.</title>
        <authorList>
            <person name="Mitreva M."/>
        </authorList>
    </citation>
    <scope>NUCLEOTIDE SEQUENCE [LARGE SCALE GENOMIC DNA]</scope>
    <source>
        <strain evidence="5 6">HannoverDv2000</strain>
    </source>
</reference>
<sequence length="607" mass="69253">MTILPKLNQKTYSQRRRSTLFCIDTSHSHTNQPVVSLCAKMLGFIEYPFGRDDDEPCDVYWHSTVNSSINTIVKSSRSSVNKLPGMTELSKKISLTHAISSMEKLFPEAYTFYPRSFFLPSDYNDLIAFWKSASVRRKEQGQDKELYFIVKPDDGAQGFGIYLINDPSQIKDPTKKQLVQEYVSDPFLMKDQLKFDFRVYGVIKSLNPLSLYVSREGMARFCTVKYQKPTSTNLNNLFSHLTNYSLNKASDSYVHSNSLQDQVTGSKRLLSTVFYQMSVCGLRTKKLWHEVKLIIVKTILAMVPELMIHYEHHFSGKPAPRCFQIIGFDIMVRENGSPVLLEVNACPSLTIGHSPGGDNLQKSIVDEVIKIPLVRDTLLLITDQLPDATKPVSSAASGSSRSTDDLRALKAGKKPHLSEVFPNRYGDEAVELLFLDQVVYIFMQYANLRLSTTISFSSLRRFIKDCGVESLFTSNEIEKKVQEISYHFVCDTNYDKGLPFQGFLNFMIFLANRKFANEPNLLNRLRNLIKICGNALRKKGVRSQCLRHEEVDMKSKGVRRIYMLPNRLSTHRSKSCEPIKISPQKIGRKPDRNNNMSNIVLPPILRK</sequence>
<keyword evidence="2 5" id="KW-0436">Ligase</keyword>
<keyword evidence="4" id="KW-0067">ATP-binding</keyword>
<dbReference type="STRING" id="29172.A0A0D8X8Y2"/>
<proteinExistence type="inferred from homology"/>
<dbReference type="GO" id="GO:0036064">
    <property type="term" value="C:ciliary basal body"/>
    <property type="evidence" value="ECO:0007669"/>
    <property type="project" value="TreeGrafter"/>
</dbReference>
<reference evidence="6" key="2">
    <citation type="journal article" date="2016" name="Sci. Rep.">
        <title>Dictyocaulus viviparus genome, variome and transcriptome elucidate lungworm biology and support future intervention.</title>
        <authorList>
            <person name="McNulty S.N."/>
            <person name="Strube C."/>
            <person name="Rosa B.A."/>
            <person name="Martin J.C."/>
            <person name="Tyagi R."/>
            <person name="Choi Y.J."/>
            <person name="Wang Q."/>
            <person name="Hallsworth Pepin K."/>
            <person name="Zhang X."/>
            <person name="Ozersky P."/>
            <person name="Wilson R.K."/>
            <person name="Sternberg P.W."/>
            <person name="Gasser R.B."/>
            <person name="Mitreva M."/>
        </authorList>
    </citation>
    <scope>NUCLEOTIDE SEQUENCE [LARGE SCALE GENOMIC DNA]</scope>
    <source>
        <strain evidence="6">HannoverDv2000</strain>
    </source>
</reference>
<keyword evidence="3" id="KW-0547">Nucleotide-binding</keyword>
<dbReference type="InterPro" id="IPR004344">
    <property type="entry name" value="TTL/TTLL_fam"/>
</dbReference>
<dbReference type="GO" id="GO:0015631">
    <property type="term" value="F:tubulin binding"/>
    <property type="evidence" value="ECO:0007669"/>
    <property type="project" value="TreeGrafter"/>
</dbReference>
<evidence type="ECO:0000256" key="4">
    <source>
        <dbReference type="ARBA" id="ARBA00022840"/>
    </source>
</evidence>
<gene>
    <name evidence="5" type="ORF">DICVIV_12987</name>
</gene>
<dbReference type="OrthoDB" id="202825at2759"/>
<evidence type="ECO:0000313" key="6">
    <source>
        <dbReference type="Proteomes" id="UP000053766"/>
    </source>
</evidence>
<organism evidence="5 6">
    <name type="scientific">Dictyocaulus viviparus</name>
    <name type="common">Bovine lungworm</name>
    <dbReference type="NCBI Taxonomy" id="29172"/>
    <lineage>
        <taxon>Eukaryota</taxon>
        <taxon>Metazoa</taxon>
        <taxon>Ecdysozoa</taxon>
        <taxon>Nematoda</taxon>
        <taxon>Chromadorea</taxon>
        <taxon>Rhabditida</taxon>
        <taxon>Rhabditina</taxon>
        <taxon>Rhabditomorpha</taxon>
        <taxon>Strongyloidea</taxon>
        <taxon>Metastrongylidae</taxon>
        <taxon>Dictyocaulus</taxon>
    </lineage>
</organism>
<dbReference type="SUPFAM" id="SSF56059">
    <property type="entry name" value="Glutathione synthetase ATP-binding domain-like"/>
    <property type="match status" value="1"/>
</dbReference>
<dbReference type="GO" id="GO:0000226">
    <property type="term" value="P:microtubule cytoskeleton organization"/>
    <property type="evidence" value="ECO:0007669"/>
    <property type="project" value="TreeGrafter"/>
</dbReference>
<evidence type="ECO:0000313" key="5">
    <source>
        <dbReference type="EMBL" id="KJH41045.1"/>
    </source>
</evidence>
<dbReference type="PANTHER" id="PTHR12241:SF154">
    <property type="entry name" value="TUBULIN POLYGLUTAMYLASE TTLL11"/>
    <property type="match status" value="1"/>
</dbReference>